<dbReference type="PANTHER" id="PTHR10906">
    <property type="entry name" value="SECY/SEC61-ALPHA FAMILY MEMBER"/>
    <property type="match status" value="1"/>
</dbReference>
<dbReference type="PROSITE" id="PS00755">
    <property type="entry name" value="SECY_1"/>
    <property type="match status" value="1"/>
</dbReference>
<keyword evidence="7" id="KW-0811">Translocation</keyword>
<dbReference type="GO" id="GO:0031204">
    <property type="term" value="P:post-translational protein targeting to membrane, translocation"/>
    <property type="evidence" value="ECO:0007669"/>
    <property type="project" value="EnsemblFungi"/>
</dbReference>
<dbReference type="InterPro" id="IPR002208">
    <property type="entry name" value="SecY/SEC61-alpha"/>
</dbReference>
<dbReference type="GO" id="GO:0070843">
    <property type="term" value="P:misfolded protein transport"/>
    <property type="evidence" value="ECO:0007669"/>
    <property type="project" value="EnsemblFungi"/>
</dbReference>
<evidence type="ECO:0000256" key="4">
    <source>
        <dbReference type="ARBA" id="ARBA00022692"/>
    </source>
</evidence>
<dbReference type="OMA" id="PMMRQMF"/>
<organism evidence="12 13">
    <name type="scientific">Edhazardia aedis (strain USNM 41457)</name>
    <name type="common">Microsporidian parasite</name>
    <dbReference type="NCBI Taxonomy" id="1003232"/>
    <lineage>
        <taxon>Eukaryota</taxon>
        <taxon>Fungi</taxon>
        <taxon>Fungi incertae sedis</taxon>
        <taxon>Microsporidia</taxon>
        <taxon>Edhazardia</taxon>
    </lineage>
</organism>
<evidence type="ECO:0000256" key="6">
    <source>
        <dbReference type="ARBA" id="ARBA00022989"/>
    </source>
</evidence>
<feature type="transmembrane region" description="Helical" evidence="10">
    <location>
        <begin position="410"/>
        <end position="433"/>
    </location>
</feature>
<dbReference type="GO" id="GO:1904680">
    <property type="term" value="F:peptide transmembrane transporter activity"/>
    <property type="evidence" value="ECO:0007669"/>
    <property type="project" value="EnsemblFungi"/>
</dbReference>
<reference evidence="12 13" key="1">
    <citation type="submission" date="2011-08" db="EMBL/GenBank/DDBJ databases">
        <authorList>
            <person name="Liu Z.J."/>
            <person name="Shi F.L."/>
            <person name="Lu J.Q."/>
            <person name="Li M."/>
            <person name="Wang Z.L."/>
        </authorList>
    </citation>
    <scope>NUCLEOTIDE SEQUENCE [LARGE SCALE GENOMIC DNA]</scope>
    <source>
        <strain evidence="12 13">USNM 41457</strain>
    </source>
</reference>
<feature type="transmembrane region" description="Helical" evidence="10">
    <location>
        <begin position="32"/>
        <end position="54"/>
    </location>
</feature>
<evidence type="ECO:0000259" key="11">
    <source>
        <dbReference type="Pfam" id="PF10559"/>
    </source>
</evidence>
<dbReference type="PIRSF" id="PIRSF004557">
    <property type="entry name" value="SecY"/>
    <property type="match status" value="1"/>
</dbReference>
<keyword evidence="3" id="KW-0813">Transport</keyword>
<dbReference type="GO" id="GO:0000324">
    <property type="term" value="C:fungal-type vacuole"/>
    <property type="evidence" value="ECO:0007669"/>
    <property type="project" value="EnsemblFungi"/>
</dbReference>
<dbReference type="NCBIfam" id="NF006341">
    <property type="entry name" value="PRK08568.1-5"/>
    <property type="match status" value="1"/>
</dbReference>
<dbReference type="GO" id="GO:0015450">
    <property type="term" value="F:protein-transporting ATPase activity"/>
    <property type="evidence" value="ECO:0007669"/>
    <property type="project" value="EnsemblFungi"/>
</dbReference>
<proteinExistence type="inferred from homology"/>
<dbReference type="GO" id="GO:0006616">
    <property type="term" value="P:SRP-dependent cotranslational protein targeting to membrane, translocation"/>
    <property type="evidence" value="ECO:0007669"/>
    <property type="project" value="EnsemblFungi"/>
</dbReference>
<accession>J9D9F6</accession>
<dbReference type="Pfam" id="PF10559">
    <property type="entry name" value="Plug_translocon"/>
    <property type="match status" value="1"/>
</dbReference>
<dbReference type="HOGENOM" id="CLU_031763_2_1_1"/>
<evidence type="ECO:0000313" key="13">
    <source>
        <dbReference type="Proteomes" id="UP000003163"/>
    </source>
</evidence>
<feature type="transmembrane region" description="Helical" evidence="10">
    <location>
        <begin position="359"/>
        <end position="378"/>
    </location>
</feature>
<evidence type="ECO:0000313" key="12">
    <source>
        <dbReference type="EMBL" id="EJW04124.1"/>
    </source>
</evidence>
<dbReference type="GO" id="GO:0030970">
    <property type="term" value="P:retrograde protein transport, ER to cytosol"/>
    <property type="evidence" value="ECO:0007669"/>
    <property type="project" value="EnsemblFungi"/>
</dbReference>
<dbReference type="Gene3D" id="1.10.3370.10">
    <property type="entry name" value="SecY subunit domain"/>
    <property type="match status" value="1"/>
</dbReference>
<dbReference type="Pfam" id="PF00344">
    <property type="entry name" value="SecY"/>
    <property type="match status" value="1"/>
</dbReference>
<dbReference type="EMBL" id="AFBI03000023">
    <property type="protein sequence ID" value="EJW04124.1"/>
    <property type="molecule type" value="Genomic_DNA"/>
</dbReference>
<dbReference type="VEuPathDB" id="MicrosporidiaDB:EDEG_01604"/>
<protein>
    <submittedName>
        <fullName evidence="12">Preprotein translocase, SecY subunit</fullName>
    </submittedName>
</protein>
<keyword evidence="4 10" id="KW-0812">Transmembrane</keyword>
<dbReference type="InterPro" id="IPR030659">
    <property type="entry name" value="SecY_CS"/>
</dbReference>
<dbReference type="OrthoDB" id="420669at2759"/>
<evidence type="ECO:0000256" key="9">
    <source>
        <dbReference type="RuleBase" id="RU004349"/>
    </source>
</evidence>
<evidence type="ECO:0000256" key="5">
    <source>
        <dbReference type="ARBA" id="ARBA00022927"/>
    </source>
</evidence>
<dbReference type="FunCoup" id="J9D9F6">
    <property type="interactions" value="181"/>
</dbReference>
<name>J9D9F6_EDHAE</name>
<gene>
    <name evidence="12" type="ORF">EDEG_01604</name>
</gene>
<dbReference type="STRING" id="1003232.J9D9F6"/>
<evidence type="ECO:0000256" key="1">
    <source>
        <dbReference type="ARBA" id="ARBA00004127"/>
    </source>
</evidence>
<dbReference type="InterPro" id="IPR023201">
    <property type="entry name" value="SecY_dom_sf"/>
</dbReference>
<evidence type="ECO:0000256" key="10">
    <source>
        <dbReference type="SAM" id="Phobius"/>
    </source>
</evidence>
<dbReference type="Proteomes" id="UP000003163">
    <property type="component" value="Unassembled WGS sequence"/>
</dbReference>
<keyword evidence="13" id="KW-1185">Reference proteome</keyword>
<keyword evidence="5" id="KW-0653">Protein transport</keyword>
<keyword evidence="6 10" id="KW-1133">Transmembrane helix</keyword>
<evidence type="ECO:0000256" key="8">
    <source>
        <dbReference type="ARBA" id="ARBA00023136"/>
    </source>
</evidence>
<feature type="transmembrane region" description="Helical" evidence="10">
    <location>
        <begin position="439"/>
        <end position="456"/>
    </location>
</feature>
<feature type="domain" description="Translocon Sec61/SecY plug" evidence="11">
    <location>
        <begin position="41"/>
        <end position="74"/>
    </location>
</feature>
<reference evidence="13" key="2">
    <citation type="submission" date="2015-07" db="EMBL/GenBank/DDBJ databases">
        <title>Contrasting host-pathogen interactions and genome evolution in two generalist and specialist microsporidian pathogens of mosquitoes.</title>
        <authorList>
            <consortium name="The Broad Institute Genomics Platform"/>
            <consortium name="The Broad Institute Genome Sequencing Center for Infectious Disease"/>
            <person name="Cuomo C.A."/>
            <person name="Sanscrainte N.D."/>
            <person name="Goldberg J.M."/>
            <person name="Heiman D."/>
            <person name="Young S."/>
            <person name="Zeng Q."/>
            <person name="Becnel J.J."/>
            <person name="Birren B.W."/>
        </authorList>
    </citation>
    <scope>NUCLEOTIDE SEQUENCE [LARGE SCALE GENOMIC DNA]</scope>
    <source>
        <strain evidence="13">USNM 41457</strain>
    </source>
</reference>
<sequence length="473" mass="53419">MSFQILSLVKPFVPILPDIKSPGKQIYFHEKLVWTIIALMIYLIASQIPLFGIMDSDTSDPFYWMRMMMASNRGTLMDLGISPVITSSMILQALVNSDILSINYSVKEDRILYDACQKLLALIMTLGQAVAQVFTGFYGNPKTMNPIVVFLLITQLMFSGIIIILLDELLSKGYGIGSGVNLFIACNVCENIIWKCFSPKVYHTARGIEFEGAIISFIHLLCVRKKKLNAIFEAFFRSNLPNLITLLSTVLVFCIVIYFHGMRVELPLESTQVRGQKGKWPIKLFYSSTTPIIVQGYIVGHISTISKFLYQKFPSNFIIRFLGVWEMNVYRRMVPIKGLCHYIYPPENLMEGLKSPVTFLIYITFMILTSAILSRAWIDVNDRNAHSVAKQIKNQKMTIKGIREQNIESYLAPYISIASFLGGFIIGFICVLANVLDTVGSGTNIILAVGIVWQYFEEFAKENLKQGKVATFA</sequence>
<feature type="transmembrane region" description="Helical" evidence="10">
    <location>
        <begin position="147"/>
        <end position="166"/>
    </location>
</feature>
<feature type="transmembrane region" description="Helical" evidence="10">
    <location>
        <begin position="74"/>
        <end position="95"/>
    </location>
</feature>
<dbReference type="GO" id="GO:0005784">
    <property type="term" value="C:Sec61 translocon complex"/>
    <property type="evidence" value="ECO:0007669"/>
    <property type="project" value="EnsemblFungi"/>
</dbReference>
<dbReference type="InterPro" id="IPR019561">
    <property type="entry name" value="Translocon_Sec61/SecY_plug_dom"/>
</dbReference>
<comment type="caution">
    <text evidence="12">The sequence shown here is derived from an EMBL/GenBank/DDBJ whole genome shotgun (WGS) entry which is preliminary data.</text>
</comment>
<evidence type="ECO:0000256" key="2">
    <source>
        <dbReference type="ARBA" id="ARBA00005751"/>
    </source>
</evidence>
<dbReference type="GO" id="GO:0005048">
    <property type="term" value="F:signal sequence binding"/>
    <property type="evidence" value="ECO:0007669"/>
    <property type="project" value="EnsemblFungi"/>
</dbReference>
<dbReference type="InParanoid" id="J9D9F6"/>
<comment type="similarity">
    <text evidence="2 9">Belongs to the SecY/SEC61-alpha family.</text>
</comment>
<feature type="transmembrane region" description="Helical" evidence="10">
    <location>
        <begin position="243"/>
        <end position="261"/>
    </location>
</feature>
<dbReference type="SUPFAM" id="SSF103491">
    <property type="entry name" value="Preprotein translocase SecY subunit"/>
    <property type="match status" value="1"/>
</dbReference>
<dbReference type="NCBIfam" id="TIGR00967">
    <property type="entry name" value="3a0501s007"/>
    <property type="match status" value="1"/>
</dbReference>
<evidence type="ECO:0000256" key="3">
    <source>
        <dbReference type="ARBA" id="ARBA00022448"/>
    </source>
</evidence>
<dbReference type="AlphaFoldDB" id="J9D9F6"/>
<comment type="subcellular location">
    <subcellularLocation>
        <location evidence="1">Endomembrane system</location>
        <topology evidence="1">Multi-pass membrane protein</topology>
    </subcellularLocation>
</comment>
<keyword evidence="8 10" id="KW-0472">Membrane</keyword>
<evidence type="ECO:0000256" key="7">
    <source>
        <dbReference type="ARBA" id="ARBA00023010"/>
    </source>
</evidence>